<dbReference type="Proteomes" id="UP000520814">
    <property type="component" value="Unassembled WGS sequence"/>
</dbReference>
<name>A0A7W9WAT8_ARMRO</name>
<gene>
    <name evidence="1" type="ORF">HNQ39_005804</name>
</gene>
<dbReference type="EMBL" id="JACHGW010000010">
    <property type="protein sequence ID" value="MBB6053957.1"/>
    <property type="molecule type" value="Genomic_DNA"/>
</dbReference>
<dbReference type="AlphaFoldDB" id="A0A7W9WAT8"/>
<reference evidence="1 2" key="1">
    <citation type="submission" date="2020-08" db="EMBL/GenBank/DDBJ databases">
        <title>Genomic Encyclopedia of Type Strains, Phase IV (KMG-IV): sequencing the most valuable type-strain genomes for metagenomic binning, comparative biology and taxonomic classification.</title>
        <authorList>
            <person name="Goeker M."/>
        </authorList>
    </citation>
    <scope>NUCLEOTIDE SEQUENCE [LARGE SCALE GENOMIC DNA]</scope>
    <source>
        <strain evidence="1 2">DSM 23562</strain>
    </source>
</reference>
<keyword evidence="2" id="KW-1185">Reference proteome</keyword>
<evidence type="ECO:0000313" key="2">
    <source>
        <dbReference type="Proteomes" id="UP000520814"/>
    </source>
</evidence>
<sequence length="153" mass="17599">MNESEPAVVIYAGGWHYKGYHNTPSVCILRLYQPRAEDGALDTPETLPPAVALFTEAHNNEGTSITNRIEVLATSAWEYLQKPEKPPIVIEHYLNRGVYNPTRDRWQFPESFDIVEFDRKPDGSFEKPRWRRIPRTEVEKLVGSDLLKLSTDT</sequence>
<evidence type="ECO:0000313" key="1">
    <source>
        <dbReference type="EMBL" id="MBB6053957.1"/>
    </source>
</evidence>
<protein>
    <submittedName>
        <fullName evidence="1">Uncharacterized protein</fullName>
    </submittedName>
</protein>
<organism evidence="1 2">
    <name type="scientific">Armatimonas rosea</name>
    <dbReference type="NCBI Taxonomy" id="685828"/>
    <lineage>
        <taxon>Bacteria</taxon>
        <taxon>Bacillati</taxon>
        <taxon>Armatimonadota</taxon>
        <taxon>Armatimonadia</taxon>
        <taxon>Armatimonadales</taxon>
        <taxon>Armatimonadaceae</taxon>
        <taxon>Armatimonas</taxon>
    </lineage>
</organism>
<proteinExistence type="predicted"/>
<accession>A0A7W9WAT8</accession>
<comment type="caution">
    <text evidence="1">The sequence shown here is derived from an EMBL/GenBank/DDBJ whole genome shotgun (WGS) entry which is preliminary data.</text>
</comment>
<dbReference type="RefSeq" id="WP_184204039.1">
    <property type="nucleotide sequence ID" value="NZ_JACHGW010000010.1"/>
</dbReference>